<feature type="transmembrane region" description="Helical" evidence="1">
    <location>
        <begin position="6"/>
        <end position="23"/>
    </location>
</feature>
<protein>
    <submittedName>
        <fullName evidence="2">CcdC family protein</fullName>
    </submittedName>
</protein>
<evidence type="ECO:0000313" key="3">
    <source>
        <dbReference type="Proteomes" id="UP001595387"/>
    </source>
</evidence>
<dbReference type="PIRSF" id="PIRSF021441">
    <property type="entry name" value="DUF1453"/>
    <property type="match status" value="1"/>
</dbReference>
<organism evidence="2 3">
    <name type="scientific">Virgibacillus sediminis</name>
    <dbReference type="NCBI Taxonomy" id="202260"/>
    <lineage>
        <taxon>Bacteria</taxon>
        <taxon>Bacillati</taxon>
        <taxon>Bacillota</taxon>
        <taxon>Bacilli</taxon>
        <taxon>Bacillales</taxon>
        <taxon>Bacillaceae</taxon>
        <taxon>Virgibacillus</taxon>
    </lineage>
</organism>
<evidence type="ECO:0000256" key="1">
    <source>
        <dbReference type="SAM" id="Phobius"/>
    </source>
</evidence>
<keyword evidence="1" id="KW-1133">Transmembrane helix</keyword>
<keyword evidence="3" id="KW-1185">Reference proteome</keyword>
<dbReference type="InterPro" id="IPR058247">
    <property type="entry name" value="DUF1453"/>
</dbReference>
<reference evidence="3" key="1">
    <citation type="journal article" date="2019" name="Int. J. Syst. Evol. Microbiol.">
        <title>The Global Catalogue of Microorganisms (GCM) 10K type strain sequencing project: providing services to taxonomists for standard genome sequencing and annotation.</title>
        <authorList>
            <consortium name="The Broad Institute Genomics Platform"/>
            <consortium name="The Broad Institute Genome Sequencing Center for Infectious Disease"/>
            <person name="Wu L."/>
            <person name="Ma J."/>
        </authorList>
    </citation>
    <scope>NUCLEOTIDE SEQUENCE [LARGE SCALE GENOMIC DNA]</scope>
    <source>
        <strain evidence="3">KCTC 13193</strain>
    </source>
</reference>
<feature type="transmembrane region" description="Helical" evidence="1">
    <location>
        <begin position="126"/>
        <end position="147"/>
    </location>
</feature>
<comment type="caution">
    <text evidence="2">The sequence shown here is derived from an EMBL/GenBank/DDBJ whole genome shotgun (WGS) entry which is preliminary data.</text>
</comment>
<feature type="transmembrane region" description="Helical" evidence="1">
    <location>
        <begin position="35"/>
        <end position="52"/>
    </location>
</feature>
<dbReference type="PANTHER" id="PTHR39164:SF1">
    <property type="entry name" value="PROTEIN CCDC"/>
    <property type="match status" value="1"/>
</dbReference>
<dbReference type="Proteomes" id="UP001595387">
    <property type="component" value="Unassembled WGS sequence"/>
</dbReference>
<keyword evidence="1" id="KW-0812">Transmembrane</keyword>
<sequence>MFWLIASTIVAACMASIMIVIRLRASKRPASLRKIILPPLFMSTGALMFIFPAFHINLFQFMEAAAAGMVCSIFLIKTTKFEVRDQAIYLIPSKLFALILVALLVFRLIFKLIIGSTISFGETSGMFFILALFMILTWRSVMLYKYIQLERDLKCRTA</sequence>
<dbReference type="EMBL" id="JBHRRZ010000001">
    <property type="protein sequence ID" value="MFC2946897.1"/>
    <property type="molecule type" value="Genomic_DNA"/>
</dbReference>
<keyword evidence="1" id="KW-0472">Membrane</keyword>
<proteinExistence type="predicted"/>
<dbReference type="Pfam" id="PF07301">
    <property type="entry name" value="DUF1453"/>
    <property type="match status" value="1"/>
</dbReference>
<dbReference type="PANTHER" id="PTHR39164">
    <property type="entry name" value="PROTEIN CCDC"/>
    <property type="match status" value="1"/>
</dbReference>
<evidence type="ECO:0000313" key="2">
    <source>
        <dbReference type="EMBL" id="MFC2946897.1"/>
    </source>
</evidence>
<accession>A0ABV7A1M2</accession>
<name>A0ABV7A1M2_9BACI</name>
<dbReference type="RefSeq" id="WP_390301426.1">
    <property type="nucleotide sequence ID" value="NZ_JBHRRZ010000001.1"/>
</dbReference>
<gene>
    <name evidence="2" type="ORF">ACFODW_00765</name>
</gene>
<dbReference type="InterPro" id="IPR031306">
    <property type="entry name" value="CcdC"/>
</dbReference>
<feature type="transmembrane region" description="Helical" evidence="1">
    <location>
        <begin position="58"/>
        <end position="76"/>
    </location>
</feature>
<feature type="transmembrane region" description="Helical" evidence="1">
    <location>
        <begin position="88"/>
        <end position="114"/>
    </location>
</feature>